<organism evidence="1 2">
    <name type="scientific">Mesorhizobium prunaredense</name>
    <dbReference type="NCBI Taxonomy" id="1631249"/>
    <lineage>
        <taxon>Bacteria</taxon>
        <taxon>Pseudomonadati</taxon>
        <taxon>Pseudomonadota</taxon>
        <taxon>Alphaproteobacteria</taxon>
        <taxon>Hyphomicrobiales</taxon>
        <taxon>Phyllobacteriaceae</taxon>
        <taxon>Mesorhizobium</taxon>
    </lineage>
</organism>
<reference evidence="2" key="1">
    <citation type="submission" date="2017-01" db="EMBL/GenBank/DDBJ databases">
        <authorList>
            <person name="Brunel B."/>
        </authorList>
    </citation>
    <scope>NUCLEOTIDE SEQUENCE [LARGE SCALE GENOMIC DNA]</scope>
</reference>
<gene>
    <name evidence="1" type="ORF">BQ8794_140169</name>
</gene>
<evidence type="ECO:0000313" key="1">
    <source>
        <dbReference type="EMBL" id="SIT54024.1"/>
    </source>
</evidence>
<keyword evidence="2" id="KW-1185">Reference proteome</keyword>
<sequence>MAGASAGGLVAGSVGGFGASIAGATLALGNGRTSAVGVAFEDMGDLSWHSLWKLGISLENQSD</sequence>
<name>A0A1R3V2A2_9HYPH</name>
<evidence type="ECO:0000313" key="2">
    <source>
        <dbReference type="Proteomes" id="UP000188388"/>
    </source>
</evidence>
<dbReference type="EMBL" id="FTPD01000006">
    <property type="protein sequence ID" value="SIT54024.1"/>
    <property type="molecule type" value="Genomic_DNA"/>
</dbReference>
<dbReference type="Proteomes" id="UP000188388">
    <property type="component" value="Unassembled WGS sequence"/>
</dbReference>
<proteinExistence type="predicted"/>
<dbReference type="STRING" id="1631249.BQ8794_140169"/>
<accession>A0A1R3V2A2</accession>
<protein>
    <submittedName>
        <fullName evidence="1">Uncharacterized protein</fullName>
    </submittedName>
</protein>
<dbReference type="AlphaFoldDB" id="A0A1R3V2A2"/>